<accession>A0A316X2J8</accession>
<dbReference type="EMBL" id="PPEI02000001">
    <property type="protein sequence ID" value="PWN67787.1"/>
    <property type="molecule type" value="Genomic_DNA"/>
</dbReference>
<dbReference type="GO" id="GO:0003677">
    <property type="term" value="F:DNA binding"/>
    <property type="evidence" value="ECO:0007669"/>
    <property type="project" value="InterPro"/>
</dbReference>
<evidence type="ECO:0000313" key="4">
    <source>
        <dbReference type="Proteomes" id="UP000236182"/>
    </source>
</evidence>
<comment type="caution">
    <text evidence="3">The sequence shown here is derived from an EMBL/GenBank/DDBJ whole genome shotgun (WGS) entry which is preliminary data.</text>
</comment>
<proteinExistence type="predicted"/>
<feature type="coiled-coil region" evidence="1">
    <location>
        <begin position="369"/>
        <end position="396"/>
    </location>
</feature>
<dbReference type="GO" id="GO:0006355">
    <property type="term" value="P:regulation of DNA-templated transcription"/>
    <property type="evidence" value="ECO:0007669"/>
    <property type="project" value="InterPro"/>
</dbReference>
<evidence type="ECO:0000313" key="3">
    <source>
        <dbReference type="EMBL" id="PWN67787.1"/>
    </source>
</evidence>
<keyword evidence="2" id="KW-0472">Membrane</keyword>
<feature type="transmembrane region" description="Helical" evidence="2">
    <location>
        <begin position="337"/>
        <end position="359"/>
    </location>
</feature>
<dbReference type="SUPFAM" id="SSF48452">
    <property type="entry name" value="TPR-like"/>
    <property type="match status" value="1"/>
</dbReference>
<organism evidence="3 4">
    <name type="scientific">Chryseobacterium oncorhynchi</name>
    <dbReference type="NCBI Taxonomy" id="741074"/>
    <lineage>
        <taxon>Bacteria</taxon>
        <taxon>Pseudomonadati</taxon>
        <taxon>Bacteroidota</taxon>
        <taxon>Flavobacteriia</taxon>
        <taxon>Flavobacteriales</taxon>
        <taxon>Weeksellaceae</taxon>
        <taxon>Chryseobacterium group</taxon>
        <taxon>Chryseobacterium</taxon>
    </lineage>
</organism>
<dbReference type="InterPro" id="IPR016032">
    <property type="entry name" value="Sig_transdc_resp-reg_C-effctor"/>
</dbReference>
<keyword evidence="1" id="KW-0175">Coiled coil</keyword>
<dbReference type="RefSeq" id="WP_109618437.1">
    <property type="nucleotide sequence ID" value="NZ_PPEI02000001.1"/>
</dbReference>
<dbReference type="Gene3D" id="1.25.40.10">
    <property type="entry name" value="Tetratricopeptide repeat domain"/>
    <property type="match status" value="2"/>
</dbReference>
<keyword evidence="2" id="KW-0812">Transmembrane</keyword>
<dbReference type="Proteomes" id="UP000236182">
    <property type="component" value="Unassembled WGS sequence"/>
</dbReference>
<evidence type="ECO:0000256" key="1">
    <source>
        <dbReference type="SAM" id="Coils"/>
    </source>
</evidence>
<keyword evidence="2" id="KW-1133">Transmembrane helix</keyword>
<dbReference type="SUPFAM" id="SSF46894">
    <property type="entry name" value="C-terminal effector domain of the bipartite response regulators"/>
    <property type="match status" value="1"/>
</dbReference>
<keyword evidence="4" id="KW-1185">Reference proteome</keyword>
<gene>
    <name evidence="3" type="ORF">C1638_004100</name>
</gene>
<sequence>MYKIQFIIIFFIFPFLYSQTTYSSKQIDSLLTSTEKPNNWDLKKNIDFLNNIYRESEKIKYEKGMYSALTKISDWYMLKAQYKNAIPYFEKIENLQLKNPDNIKYKIYTLQSKAFAFTNLGLYDDAQVAIGKSLSLAYKINDNDKKSRFLGKAYDLKAALYIELKMPEDSVLLYLKKSAIQYQQLKDSPERKNLLNSAYINISTSFFEAKKLDSALFYSQKVIKNKQISDEVKTSVFQTLAQIYREKNNWDSAFYYYKSAEAISAKLGNPIDLKTIYQTLTEMYDKSGDKENALIYAKKYSHLSDSLNVINKQSAIVANKNIKEDLREENESQQKHLYWIIGGIIVMLVSLSLLSVYIFKNYTKEKKSRQEEKTIIEEKTKELEQLQSKVNDSFGEILSLAKNNSPAFLSRFREVYPGFCEKIIHMCPDVHNSELTFCAFIKLNLSTKEISNYTFTSVKTVQNRKTRLRKRFNIPSNDDLYVWFNNL</sequence>
<evidence type="ECO:0008006" key="5">
    <source>
        <dbReference type="Google" id="ProtNLM"/>
    </source>
</evidence>
<dbReference type="AlphaFoldDB" id="A0A316X2J8"/>
<dbReference type="InterPro" id="IPR011990">
    <property type="entry name" value="TPR-like_helical_dom_sf"/>
</dbReference>
<reference evidence="3" key="1">
    <citation type="submission" date="2018-04" db="EMBL/GenBank/DDBJ databases">
        <title>Draft Genome Sequences of Chryseobacterium lactis NCTC11390T isolated from milk, Chryseobacterium oncorhynchi 701B-08T from rainbow trout, and Chryseobacterium viscerum 687B-08T from diseased fish.</title>
        <authorList>
            <person name="Jeong J.-J."/>
            <person name="Lee Y.J."/>
            <person name="Pathiraja D."/>
            <person name="Park B."/>
            <person name="Choi I.-G."/>
            <person name="Kim K.D."/>
        </authorList>
    </citation>
    <scope>NUCLEOTIDE SEQUENCE [LARGE SCALE GENOMIC DNA]</scope>
    <source>
        <strain evidence="3">701B-08</strain>
    </source>
</reference>
<evidence type="ECO:0000256" key="2">
    <source>
        <dbReference type="SAM" id="Phobius"/>
    </source>
</evidence>
<dbReference type="OrthoDB" id="1017207at2"/>
<name>A0A316X2J8_9FLAO</name>
<protein>
    <recommendedName>
        <fullName evidence="5">HTH luxR-type domain-containing protein</fullName>
    </recommendedName>
</protein>